<comment type="subcellular location">
    <subcellularLocation>
        <location evidence="1">Membrane</location>
        <topology evidence="1">Multi-pass membrane protein</topology>
    </subcellularLocation>
</comment>
<dbReference type="PRINTS" id="PR00249">
    <property type="entry name" value="GPCRSECRETIN"/>
</dbReference>
<dbReference type="PANTHER" id="PTHR12011:SF347">
    <property type="entry name" value="FI21270P1-RELATED"/>
    <property type="match status" value="1"/>
</dbReference>
<proteinExistence type="inferred from homology"/>
<evidence type="ECO:0000256" key="8">
    <source>
        <dbReference type="ARBA" id="ARBA00023157"/>
    </source>
</evidence>
<keyword evidence="18" id="KW-1185">Reference proteome</keyword>
<evidence type="ECO:0000256" key="3">
    <source>
        <dbReference type="ARBA" id="ARBA00022692"/>
    </source>
</evidence>
<keyword evidence="5 13" id="KW-1133">Transmembrane helix</keyword>
<dbReference type="InterPro" id="IPR000832">
    <property type="entry name" value="GPCR_2_secretin-like"/>
</dbReference>
<dbReference type="PROSITE" id="PS50221">
    <property type="entry name" value="GAIN_B"/>
    <property type="match status" value="1"/>
</dbReference>
<dbReference type="InterPro" id="IPR046338">
    <property type="entry name" value="GAIN_dom_sf"/>
</dbReference>
<feature type="transmembrane region" description="Helical" evidence="13">
    <location>
        <begin position="400"/>
        <end position="423"/>
    </location>
</feature>
<feature type="transmembrane region" description="Helical" evidence="13">
    <location>
        <begin position="637"/>
        <end position="658"/>
    </location>
</feature>
<keyword evidence="9" id="KW-0675">Receptor</keyword>
<name>A0AAQ4F1A4_AMBAM</name>
<dbReference type="Proteomes" id="UP001321473">
    <property type="component" value="Unassembled WGS sequence"/>
</dbReference>
<keyword evidence="8" id="KW-1015">Disulfide bond</keyword>
<dbReference type="FunFam" id="1.20.1070.10:FF:000058">
    <property type="entry name" value="Adhesion G protein-coupled receptor F5"/>
    <property type="match status" value="1"/>
</dbReference>
<evidence type="ECO:0000256" key="4">
    <source>
        <dbReference type="ARBA" id="ARBA00022729"/>
    </source>
</evidence>
<gene>
    <name evidence="17" type="ORF">V5799_017752</name>
</gene>
<dbReference type="InterPro" id="IPR036445">
    <property type="entry name" value="GPCR_2_extracell_dom_sf"/>
</dbReference>
<protein>
    <recommendedName>
        <fullName evidence="19">G protein-coupled receptor</fullName>
    </recommendedName>
</protein>
<evidence type="ECO:0000256" key="13">
    <source>
        <dbReference type="SAM" id="Phobius"/>
    </source>
</evidence>
<feature type="transmembrane region" description="Helical" evidence="13">
    <location>
        <begin position="504"/>
        <end position="527"/>
    </location>
</feature>
<evidence type="ECO:0000256" key="12">
    <source>
        <dbReference type="SAM" id="MobiDB-lite"/>
    </source>
</evidence>
<evidence type="ECO:0000259" key="14">
    <source>
        <dbReference type="PROSITE" id="PS50221"/>
    </source>
</evidence>
<dbReference type="SUPFAM" id="SSF111418">
    <property type="entry name" value="Hormone receptor domain"/>
    <property type="match status" value="1"/>
</dbReference>
<keyword evidence="7 13" id="KW-0472">Membrane</keyword>
<feature type="region of interest" description="Disordered" evidence="12">
    <location>
        <begin position="677"/>
        <end position="722"/>
    </location>
</feature>
<dbReference type="PROSITE" id="PS50227">
    <property type="entry name" value="G_PROTEIN_RECEP_F2_3"/>
    <property type="match status" value="1"/>
</dbReference>
<feature type="transmembrane region" description="Helical" evidence="13">
    <location>
        <begin position="464"/>
        <end position="492"/>
    </location>
</feature>
<sequence length="722" mass="79097">MYRITTPKRNKKYCELFLFIAPCDDWRYSISVDPQKTSTTPDSSSTGRSTSVPELACAPIGEWHRTAAGSVASIPCLGSNRKVMTRKCSKDGQWSQTINDSLCFSEGYPESVEKTKSMNVSKVIEGFEELKKRVEQPADVKGLPYALQYALDNFDMVAMNTSEDERAAVTLHLTTTIVDLASVAMDNPRVWRAIPQDDKLRTAANLATKVESFVIKMIQYQPSKPDGLTVGSGKLIMTVKPVTEKSLNTGATFGNASATGAKFPPNFLPKGTKNATVIFSENSLVKDIFSCSAGSSRQASANSRIPATSFLTASAVVNGQRTTNIEGDVTLSFDYECIGGIVEPSCSFIADNGDNWSGKGCELVEVTENKIVCSCNHLTVFAVLMSPRSISDAHIAPLEWITKIGCGISIVCLIACIIIFTVYRQLRGIRNTIHRNLCLSLLIAEILLLAGMERKSQNRASCMAVAFLLHFFFLAAFGWMALEGCHIIVLLWKVFNQKRTYYERYYFAGYGIPLIIAGITMACRYQYYAPGKNATNTTPTMMPEDNTDRIEFCWLPAEKGVRYSFIGPVAAVIVLNVGALCLVLWKMSHVRLVVEKSTAEKVQNWVRGTFILLPILGVTWLFGFLMLGNENLHTVGAYLFTIFNSLQGLGIFICHVFMSKKTREAIFRSVVSTGSFVKGSMSSRPSGSGSSSTKTTCRSTLKARRARASTGGPEPASGTTCG</sequence>
<comment type="caution">
    <text evidence="17">The sequence shown here is derived from an EMBL/GenBank/DDBJ whole genome shotgun (WGS) entry which is preliminary data.</text>
</comment>
<feature type="domain" description="G-protein coupled receptors family 2 profile 2" evidence="16">
    <location>
        <begin position="398"/>
        <end position="659"/>
    </location>
</feature>
<dbReference type="InterPro" id="IPR057244">
    <property type="entry name" value="GAIN_B"/>
</dbReference>
<dbReference type="InterPro" id="IPR017981">
    <property type="entry name" value="GPCR_2-like_7TM"/>
</dbReference>
<dbReference type="GO" id="GO:0004930">
    <property type="term" value="F:G protein-coupled receptor activity"/>
    <property type="evidence" value="ECO:0007669"/>
    <property type="project" value="UniProtKB-KW"/>
</dbReference>
<dbReference type="PROSITE" id="PS50261">
    <property type="entry name" value="G_PROTEIN_RECEP_F2_4"/>
    <property type="match status" value="1"/>
</dbReference>
<dbReference type="PANTHER" id="PTHR12011">
    <property type="entry name" value="ADHESION G-PROTEIN COUPLED RECEPTOR"/>
    <property type="match status" value="1"/>
</dbReference>
<feature type="transmembrane region" description="Helical" evidence="13">
    <location>
        <begin position="565"/>
        <end position="585"/>
    </location>
</feature>
<dbReference type="Gene3D" id="2.60.220.50">
    <property type="match status" value="1"/>
</dbReference>
<dbReference type="Pfam" id="PF00002">
    <property type="entry name" value="7tm_2"/>
    <property type="match status" value="1"/>
</dbReference>
<dbReference type="InterPro" id="IPR000203">
    <property type="entry name" value="GPS"/>
</dbReference>
<feature type="transmembrane region" description="Helical" evidence="13">
    <location>
        <begin position="605"/>
        <end position="625"/>
    </location>
</feature>
<dbReference type="Pfam" id="PF01825">
    <property type="entry name" value="GPS"/>
    <property type="match status" value="1"/>
</dbReference>
<dbReference type="Gene3D" id="1.20.1070.10">
    <property type="entry name" value="Rhodopsin 7-helix transmembrane proteins"/>
    <property type="match status" value="1"/>
</dbReference>
<evidence type="ECO:0000256" key="1">
    <source>
        <dbReference type="ARBA" id="ARBA00004141"/>
    </source>
</evidence>
<evidence type="ECO:0000259" key="15">
    <source>
        <dbReference type="PROSITE" id="PS50227"/>
    </source>
</evidence>
<dbReference type="GO" id="GO:0007166">
    <property type="term" value="P:cell surface receptor signaling pathway"/>
    <property type="evidence" value="ECO:0007669"/>
    <property type="project" value="InterPro"/>
</dbReference>
<dbReference type="AlphaFoldDB" id="A0AAQ4F1A4"/>
<feature type="compositionally biased region" description="Low complexity" evidence="12">
    <location>
        <begin position="679"/>
        <end position="700"/>
    </location>
</feature>
<evidence type="ECO:0008006" key="19">
    <source>
        <dbReference type="Google" id="ProtNLM"/>
    </source>
</evidence>
<dbReference type="InterPro" id="IPR001879">
    <property type="entry name" value="GPCR_2_extracellular_dom"/>
</dbReference>
<evidence type="ECO:0000256" key="2">
    <source>
        <dbReference type="ARBA" id="ARBA00007343"/>
    </source>
</evidence>
<organism evidence="17 18">
    <name type="scientific">Amblyomma americanum</name>
    <name type="common">Lone star tick</name>
    <dbReference type="NCBI Taxonomy" id="6943"/>
    <lineage>
        <taxon>Eukaryota</taxon>
        <taxon>Metazoa</taxon>
        <taxon>Ecdysozoa</taxon>
        <taxon>Arthropoda</taxon>
        <taxon>Chelicerata</taxon>
        <taxon>Arachnida</taxon>
        <taxon>Acari</taxon>
        <taxon>Parasitiformes</taxon>
        <taxon>Ixodida</taxon>
        <taxon>Ixodoidea</taxon>
        <taxon>Ixodidae</taxon>
        <taxon>Amblyomminae</taxon>
        <taxon>Amblyomma</taxon>
    </lineage>
</organism>
<feature type="transmembrane region" description="Helical" evidence="13">
    <location>
        <begin position="435"/>
        <end position="452"/>
    </location>
</feature>
<dbReference type="SMART" id="SM00303">
    <property type="entry name" value="GPS"/>
    <property type="match status" value="1"/>
</dbReference>
<evidence type="ECO:0000256" key="6">
    <source>
        <dbReference type="ARBA" id="ARBA00023040"/>
    </source>
</evidence>
<feature type="domain" description="GAIN-B" evidence="14">
    <location>
        <begin position="226"/>
        <end position="391"/>
    </location>
</feature>
<evidence type="ECO:0000256" key="9">
    <source>
        <dbReference type="ARBA" id="ARBA00023170"/>
    </source>
</evidence>
<evidence type="ECO:0000256" key="5">
    <source>
        <dbReference type="ARBA" id="ARBA00022989"/>
    </source>
</evidence>
<dbReference type="EMBL" id="JARKHS020008280">
    <property type="protein sequence ID" value="KAK8780906.1"/>
    <property type="molecule type" value="Genomic_DNA"/>
</dbReference>
<comment type="similarity">
    <text evidence="2">Belongs to the G-protein coupled receptor 2 family. Adhesion G-protein coupled receptor (ADGR) subfamily.</text>
</comment>
<evidence type="ECO:0000256" key="7">
    <source>
        <dbReference type="ARBA" id="ARBA00023136"/>
    </source>
</evidence>
<evidence type="ECO:0000259" key="16">
    <source>
        <dbReference type="PROSITE" id="PS50261"/>
    </source>
</evidence>
<evidence type="ECO:0000256" key="11">
    <source>
        <dbReference type="ARBA" id="ARBA00023224"/>
    </source>
</evidence>
<keyword evidence="10" id="KW-0325">Glycoprotein</keyword>
<keyword evidence="4" id="KW-0732">Signal</keyword>
<keyword evidence="3 13" id="KW-0812">Transmembrane</keyword>
<reference evidence="17 18" key="1">
    <citation type="journal article" date="2023" name="Arcadia Sci">
        <title>De novo assembly of a long-read Amblyomma americanum tick genome.</title>
        <authorList>
            <person name="Chou S."/>
            <person name="Poskanzer K.E."/>
            <person name="Rollins M."/>
            <person name="Thuy-Boun P.S."/>
        </authorList>
    </citation>
    <scope>NUCLEOTIDE SEQUENCE [LARGE SCALE GENOMIC DNA]</scope>
    <source>
        <strain evidence="17">F_SG_1</strain>
        <tissue evidence="17">Salivary glands</tissue>
    </source>
</reference>
<evidence type="ECO:0000313" key="18">
    <source>
        <dbReference type="Proteomes" id="UP001321473"/>
    </source>
</evidence>
<feature type="domain" description="G-protein coupled receptors family 2 profile 1" evidence="15">
    <location>
        <begin position="63"/>
        <end position="107"/>
    </location>
</feature>
<dbReference type="GO" id="GO:0005886">
    <property type="term" value="C:plasma membrane"/>
    <property type="evidence" value="ECO:0007669"/>
    <property type="project" value="TreeGrafter"/>
</dbReference>
<keyword evidence="6" id="KW-0297">G-protein coupled receptor</keyword>
<evidence type="ECO:0000313" key="17">
    <source>
        <dbReference type="EMBL" id="KAK8780906.1"/>
    </source>
</evidence>
<keyword evidence="11" id="KW-0807">Transducer</keyword>
<evidence type="ECO:0000256" key="10">
    <source>
        <dbReference type="ARBA" id="ARBA00023180"/>
    </source>
</evidence>
<accession>A0AAQ4F1A4</accession>